<protein>
    <submittedName>
        <fullName evidence="1">Uncharacterized protein</fullName>
    </submittedName>
</protein>
<gene>
    <name evidence="1" type="ORF">V1525DRAFT_411158</name>
</gene>
<dbReference type="Proteomes" id="UP001433508">
    <property type="component" value="Unassembled WGS sequence"/>
</dbReference>
<keyword evidence="2" id="KW-1185">Reference proteome</keyword>
<comment type="caution">
    <text evidence="1">The sequence shown here is derived from an EMBL/GenBank/DDBJ whole genome shotgun (WGS) entry which is preliminary data.</text>
</comment>
<dbReference type="EMBL" id="MU971435">
    <property type="protein sequence ID" value="KAK9235024.1"/>
    <property type="molecule type" value="Genomic_DNA"/>
</dbReference>
<name>A0ACC3STQ2_LIPKO</name>
<sequence>MPTFGNFIHTQLILKIPKPTTSFASKIVVITGASSGLGKEAAKHIVRLGASKVILACRNTSKGNKVKAEIESSLRCGPDIIEVWQVDIESPPSVKEFVDRANKLPRLDVLINNAGMVTLKFQVVYGTERSMAVNVIGTFLLALQLIPKLKETAKAYGVTPHMTFVGSAMYDAAKYPEEHGDDIFDWLSDKSNVNVMDQYNLTKLVLLYAIIKLASIIDPITNDKSRDSNPIVINSLDPCFCKTGLAAGELTGVFKAVYKSFVFLFARSAEEGSRLVVAAASAGRQTHGLYMRAGALQKYAPFITSRDGVKKSIYIWERLGRKLEQLQPGILANVNAV</sequence>
<evidence type="ECO:0000313" key="1">
    <source>
        <dbReference type="EMBL" id="KAK9235024.1"/>
    </source>
</evidence>
<proteinExistence type="predicted"/>
<reference evidence="2" key="1">
    <citation type="journal article" date="2024" name="Front. Bioeng. Biotechnol.">
        <title>Genome-scale model development and genomic sequencing of the oleaginous clade Lipomyces.</title>
        <authorList>
            <person name="Czajka J.J."/>
            <person name="Han Y."/>
            <person name="Kim J."/>
            <person name="Mondo S.J."/>
            <person name="Hofstad B.A."/>
            <person name="Robles A."/>
            <person name="Haridas S."/>
            <person name="Riley R."/>
            <person name="LaButti K."/>
            <person name="Pangilinan J."/>
            <person name="Andreopoulos W."/>
            <person name="Lipzen A."/>
            <person name="Yan J."/>
            <person name="Wang M."/>
            <person name="Ng V."/>
            <person name="Grigoriev I.V."/>
            <person name="Spatafora J.W."/>
            <person name="Magnuson J.K."/>
            <person name="Baker S.E."/>
            <person name="Pomraning K.R."/>
        </authorList>
    </citation>
    <scope>NUCLEOTIDE SEQUENCE [LARGE SCALE GENOMIC DNA]</scope>
    <source>
        <strain evidence="2">CBS 7786</strain>
    </source>
</reference>
<accession>A0ACC3STQ2</accession>
<evidence type="ECO:0000313" key="2">
    <source>
        <dbReference type="Proteomes" id="UP001433508"/>
    </source>
</evidence>
<organism evidence="1 2">
    <name type="scientific">Lipomyces kononenkoae</name>
    <name type="common">Yeast</name>
    <dbReference type="NCBI Taxonomy" id="34357"/>
    <lineage>
        <taxon>Eukaryota</taxon>
        <taxon>Fungi</taxon>
        <taxon>Dikarya</taxon>
        <taxon>Ascomycota</taxon>
        <taxon>Saccharomycotina</taxon>
        <taxon>Lipomycetes</taxon>
        <taxon>Lipomycetales</taxon>
        <taxon>Lipomycetaceae</taxon>
        <taxon>Lipomyces</taxon>
    </lineage>
</organism>